<gene>
    <name evidence="11" type="primary">ald</name>
    <name evidence="11" type="ORF">JDO7802_00376</name>
</gene>
<accession>A0A0M6YEK8</accession>
<comment type="catalytic activity">
    <reaction evidence="5">
        <text>L-alanine + NAD(+) + H2O = pyruvate + NH4(+) + NADH + H(+)</text>
        <dbReference type="Rhea" id="RHEA:18405"/>
        <dbReference type="ChEBI" id="CHEBI:15361"/>
        <dbReference type="ChEBI" id="CHEBI:15377"/>
        <dbReference type="ChEBI" id="CHEBI:15378"/>
        <dbReference type="ChEBI" id="CHEBI:28938"/>
        <dbReference type="ChEBI" id="CHEBI:57540"/>
        <dbReference type="ChEBI" id="CHEBI:57945"/>
        <dbReference type="ChEBI" id="CHEBI:57972"/>
        <dbReference type="EC" id="1.4.1.1"/>
    </reaction>
</comment>
<dbReference type="SMART" id="SM01003">
    <property type="entry name" value="AlaDh_PNT_N"/>
    <property type="match status" value="1"/>
</dbReference>
<dbReference type="GO" id="GO:0005886">
    <property type="term" value="C:plasma membrane"/>
    <property type="evidence" value="ECO:0007669"/>
    <property type="project" value="TreeGrafter"/>
</dbReference>
<dbReference type="InterPro" id="IPR008141">
    <property type="entry name" value="Ala_DH"/>
</dbReference>
<comment type="similarity">
    <text evidence="1 5">Belongs to the AlaDH/PNT family.</text>
</comment>
<evidence type="ECO:0000256" key="5">
    <source>
        <dbReference type="PIRNR" id="PIRNR000183"/>
    </source>
</evidence>
<name>A0A0M6YEK8_9RHOB</name>
<dbReference type="SUPFAM" id="SSF51735">
    <property type="entry name" value="NAD(P)-binding Rossmann-fold domains"/>
    <property type="match status" value="1"/>
</dbReference>
<feature type="binding site" evidence="8">
    <location>
        <position position="198"/>
    </location>
    <ligand>
        <name>NAD(+)</name>
        <dbReference type="ChEBI" id="CHEBI:57540"/>
    </ligand>
</feature>
<sequence length="371" mass="38522">MLIGCPKEIKPQEFRVGMTPMAALEAIAHGHSVIVETSAGEGSGFADAQYEAVGATIIDTAEEVFAKADMIVKVKEPQAGERKMLREGQILFTYLHLAPDPDQTQDLLASGATCIAYETVTDRMGGLPLLAPMSEVAGRLAPQVGAWTLQKANGGRGTLMGGVPGVGPADIVVIGGGVVGTHAARIAAGMGASVTVLDRSLTRLRYLDDAFGSVFKTRYASAGNTAELVMQADMVIGAVLIPGAAAPKLVKRADLAHMKPGAAIVDVAIDQGGCFETSKATTHQDPIYEVDGIMHYCVANMPGAVARTSTLALGNATLPFLLDLANKGWKKACADDVNLKNGLNVHAGQLTYAAVGEALGMKSVNPDTLLT</sequence>
<dbReference type="PANTHER" id="PTHR42795">
    <property type="entry name" value="ALANINE DEHYDROGENASE"/>
    <property type="match status" value="1"/>
</dbReference>
<evidence type="ECO:0000259" key="9">
    <source>
        <dbReference type="SMART" id="SM01002"/>
    </source>
</evidence>
<evidence type="ECO:0000256" key="1">
    <source>
        <dbReference type="ARBA" id="ARBA00005689"/>
    </source>
</evidence>
<dbReference type="STRING" id="420998.JDO7802_00376"/>
<dbReference type="PANTHER" id="PTHR42795:SF1">
    <property type="entry name" value="ALANINE DEHYDROGENASE"/>
    <property type="match status" value="1"/>
</dbReference>
<feature type="domain" description="Alanine dehydrogenase/pyridine nucleotide transhydrogenase N-terminal" evidence="10">
    <location>
        <begin position="4"/>
        <end position="137"/>
    </location>
</feature>
<feature type="binding site" evidence="8">
    <location>
        <begin position="298"/>
        <end position="301"/>
    </location>
    <ligand>
        <name>NAD(+)</name>
        <dbReference type="ChEBI" id="CHEBI:57540"/>
    </ligand>
</feature>
<evidence type="ECO:0000313" key="12">
    <source>
        <dbReference type="Proteomes" id="UP000049222"/>
    </source>
</evidence>
<feature type="binding site" evidence="8">
    <location>
        <position position="203"/>
    </location>
    <ligand>
        <name>NAD(+)</name>
        <dbReference type="ChEBI" id="CHEBI:57540"/>
    </ligand>
</feature>
<feature type="binding site" evidence="7">
    <location>
        <position position="15"/>
    </location>
    <ligand>
        <name>substrate</name>
    </ligand>
</feature>
<evidence type="ECO:0000256" key="3">
    <source>
        <dbReference type="ARBA" id="ARBA00023002"/>
    </source>
</evidence>
<proteinExistence type="inferred from homology"/>
<dbReference type="InterPro" id="IPR008143">
    <property type="entry name" value="Ala_DH/PNT_CS2"/>
</dbReference>
<keyword evidence="8" id="KW-0547">Nucleotide-binding</keyword>
<dbReference type="InterPro" id="IPR007698">
    <property type="entry name" value="AlaDH/PNT_NAD(H)-bd"/>
</dbReference>
<feature type="binding site" evidence="8">
    <location>
        <begin position="267"/>
        <end position="270"/>
    </location>
    <ligand>
        <name>NAD(+)</name>
        <dbReference type="ChEBI" id="CHEBI:57540"/>
    </ligand>
</feature>
<feature type="active site" description="Proton donor/acceptor" evidence="6">
    <location>
        <position position="270"/>
    </location>
</feature>
<dbReference type="OrthoDB" id="9804592at2"/>
<dbReference type="SUPFAM" id="SSF52283">
    <property type="entry name" value="Formate/glycerate dehydrogenase catalytic domain-like"/>
    <property type="match status" value="1"/>
</dbReference>
<evidence type="ECO:0000256" key="2">
    <source>
        <dbReference type="ARBA" id="ARBA00012897"/>
    </source>
</evidence>
<evidence type="ECO:0000313" key="11">
    <source>
        <dbReference type="EMBL" id="CTQ48374.1"/>
    </source>
</evidence>
<feature type="binding site" evidence="7">
    <location>
        <position position="75"/>
    </location>
    <ligand>
        <name>substrate</name>
    </ligand>
</feature>
<dbReference type="GO" id="GO:0000166">
    <property type="term" value="F:nucleotide binding"/>
    <property type="evidence" value="ECO:0007669"/>
    <property type="project" value="UniProtKB-KW"/>
</dbReference>
<dbReference type="PROSITE" id="PS00837">
    <property type="entry name" value="ALADH_PNT_2"/>
    <property type="match status" value="1"/>
</dbReference>
<evidence type="ECO:0000259" key="10">
    <source>
        <dbReference type="SMART" id="SM01003"/>
    </source>
</evidence>
<dbReference type="EC" id="1.4.1.1" evidence="2 5"/>
<dbReference type="NCBIfam" id="TIGR00518">
    <property type="entry name" value="alaDH"/>
    <property type="match status" value="1"/>
</dbReference>
<keyword evidence="3 5" id="KW-0560">Oxidoreductase</keyword>
<evidence type="ECO:0000256" key="6">
    <source>
        <dbReference type="PIRSR" id="PIRSR000183-1"/>
    </source>
</evidence>
<reference evidence="11 12" key="1">
    <citation type="submission" date="2015-07" db="EMBL/GenBank/DDBJ databases">
        <authorList>
            <person name="Noorani M."/>
        </authorList>
    </citation>
    <scope>NUCLEOTIDE SEQUENCE [LARGE SCALE GENOMIC DNA]</scope>
    <source>
        <strain evidence="11 12">CECT 7802</strain>
    </source>
</reference>
<keyword evidence="4 5" id="KW-0520">NAD</keyword>
<feature type="domain" description="Alanine dehydrogenase/pyridine nucleotide transhydrogenase NAD(H)-binding" evidence="9">
    <location>
        <begin position="149"/>
        <end position="297"/>
    </location>
</feature>
<protein>
    <recommendedName>
        <fullName evidence="2 5">Alanine dehydrogenase</fullName>
        <ecNumber evidence="2 5">1.4.1.1</ecNumber>
    </recommendedName>
</protein>
<dbReference type="Proteomes" id="UP000049222">
    <property type="component" value="Unassembled WGS sequence"/>
</dbReference>
<dbReference type="Gene3D" id="3.40.50.720">
    <property type="entry name" value="NAD(P)-binding Rossmann-like Domain"/>
    <property type="match status" value="2"/>
</dbReference>
<dbReference type="InterPro" id="IPR036291">
    <property type="entry name" value="NAD(P)-bd_dom_sf"/>
</dbReference>
<dbReference type="GO" id="GO:0042853">
    <property type="term" value="P:L-alanine catabolic process"/>
    <property type="evidence" value="ECO:0007669"/>
    <property type="project" value="InterPro"/>
</dbReference>
<dbReference type="CDD" id="cd05305">
    <property type="entry name" value="L-AlaDH"/>
    <property type="match status" value="1"/>
</dbReference>
<dbReference type="RefSeq" id="WP_055082036.1">
    <property type="nucleotide sequence ID" value="NZ_CXSU01000005.1"/>
</dbReference>
<dbReference type="EMBL" id="CXSU01000005">
    <property type="protein sequence ID" value="CTQ48374.1"/>
    <property type="molecule type" value="Genomic_DNA"/>
</dbReference>
<evidence type="ECO:0000256" key="4">
    <source>
        <dbReference type="ARBA" id="ARBA00023027"/>
    </source>
</evidence>
<evidence type="ECO:0000256" key="7">
    <source>
        <dbReference type="PIRSR" id="PIRSR000183-2"/>
    </source>
</evidence>
<dbReference type="FunFam" id="3.40.50.720:FF:000049">
    <property type="entry name" value="Alanine dehydrogenase"/>
    <property type="match status" value="1"/>
</dbReference>
<dbReference type="PIRSF" id="PIRSF000183">
    <property type="entry name" value="Alanine_dh"/>
    <property type="match status" value="1"/>
</dbReference>
<dbReference type="Pfam" id="PF05222">
    <property type="entry name" value="AlaDh_PNT_N"/>
    <property type="match status" value="1"/>
</dbReference>
<dbReference type="Pfam" id="PF01262">
    <property type="entry name" value="AlaDh_PNT_C"/>
    <property type="match status" value="1"/>
</dbReference>
<dbReference type="AlphaFoldDB" id="A0A0M6YEK8"/>
<evidence type="ECO:0000256" key="8">
    <source>
        <dbReference type="PIRSR" id="PIRSR000183-3"/>
    </source>
</evidence>
<feature type="binding site" evidence="8">
    <location>
        <begin position="239"/>
        <end position="240"/>
    </location>
    <ligand>
        <name>NAD(+)</name>
        <dbReference type="ChEBI" id="CHEBI:57540"/>
    </ligand>
</feature>
<dbReference type="SMART" id="SM01002">
    <property type="entry name" value="AlaDh_PNT_C"/>
    <property type="match status" value="1"/>
</dbReference>
<keyword evidence="12" id="KW-1185">Reference proteome</keyword>
<feature type="active site" description="Proton donor/acceptor" evidence="6">
    <location>
        <position position="96"/>
    </location>
</feature>
<dbReference type="InterPro" id="IPR007886">
    <property type="entry name" value="AlaDH/PNT_N"/>
</dbReference>
<organism evidence="11 12">
    <name type="scientific">Jannaschia donghaensis</name>
    <dbReference type="NCBI Taxonomy" id="420998"/>
    <lineage>
        <taxon>Bacteria</taxon>
        <taxon>Pseudomonadati</taxon>
        <taxon>Pseudomonadota</taxon>
        <taxon>Alphaproteobacteria</taxon>
        <taxon>Rhodobacterales</taxon>
        <taxon>Roseobacteraceae</taxon>
        <taxon>Jannaschia</taxon>
    </lineage>
</organism>
<feature type="binding site" evidence="8">
    <location>
        <position position="134"/>
    </location>
    <ligand>
        <name>NAD(+)</name>
        <dbReference type="ChEBI" id="CHEBI:57540"/>
    </ligand>
</feature>
<dbReference type="GO" id="GO:0000286">
    <property type="term" value="F:alanine dehydrogenase activity"/>
    <property type="evidence" value="ECO:0007669"/>
    <property type="project" value="UniProtKB-UniRule"/>
</dbReference>